<dbReference type="InterPro" id="IPR013320">
    <property type="entry name" value="ConA-like_dom_sf"/>
</dbReference>
<feature type="domain" description="LamG-like jellyroll fold" evidence="3">
    <location>
        <begin position="419"/>
        <end position="550"/>
    </location>
</feature>
<feature type="domain" description="LamG-like jellyroll fold" evidence="3">
    <location>
        <begin position="104"/>
        <end position="234"/>
    </location>
</feature>
<organism evidence="4 5">
    <name type="scientific">Flavobacterium lacisediminis</name>
    <dbReference type="NCBI Taxonomy" id="2989705"/>
    <lineage>
        <taxon>Bacteria</taxon>
        <taxon>Pseudomonadati</taxon>
        <taxon>Bacteroidota</taxon>
        <taxon>Flavobacteriia</taxon>
        <taxon>Flavobacteriales</taxon>
        <taxon>Flavobacteriaceae</taxon>
        <taxon>Flavobacterium</taxon>
    </lineage>
</organism>
<evidence type="ECO:0000259" key="3">
    <source>
        <dbReference type="SMART" id="SM00560"/>
    </source>
</evidence>
<dbReference type="Pfam" id="PF19081">
    <property type="entry name" value="Ig_7"/>
    <property type="match status" value="2"/>
</dbReference>
<evidence type="ECO:0000313" key="4">
    <source>
        <dbReference type="EMBL" id="MCW1147106.1"/>
    </source>
</evidence>
<evidence type="ECO:0000256" key="1">
    <source>
        <dbReference type="ARBA" id="ARBA00022729"/>
    </source>
</evidence>
<protein>
    <submittedName>
        <fullName evidence="4">T9SS type A sorting domain-containing protein</fullName>
    </submittedName>
</protein>
<dbReference type="RefSeq" id="WP_264368020.1">
    <property type="nucleotide sequence ID" value="NZ_JAPCIO010000002.1"/>
</dbReference>
<accession>A0ABT3EFA8</accession>
<dbReference type="Pfam" id="PF18962">
    <property type="entry name" value="Por_Secre_tail"/>
    <property type="match status" value="1"/>
</dbReference>
<comment type="caution">
    <text evidence="4">The sequence shown here is derived from an EMBL/GenBank/DDBJ whole genome shotgun (WGS) entry which is preliminary data.</text>
</comment>
<sequence>TPVFYAQGATASALTATVGANGTGLLWYTTATGGVGSATAPTPSTATVGNTSYWVSSTNANGCESARTEIVVTVSLPATHLNFDGSNDMVGLGSSLSSTLNGANFFTAEAWINVPNTTGVKTIVGNHISNGAQFNLRIDGSRLNGFLGFGAYGANTSVGSIVANTWHHVAMVYNDTTLKLYIDGIEAASVNIPLAYSLQTSAQPYMIGASGYGGEFFNGSIDEVKIWNIAKTPDQLLATKNCELQGTESGLIAYYKFNQGVDQANNSAITTLLATTGPNGTITNFTLNGSTSNFLVGSPVATGSIVPSVASVTTPVTYNQGDTASALTATTGANGTGLMWYTTATGGTGSTTAPTPSTATAGNTSYWVSSTNANGCESTRVEIVVTVNAPAPATHLNFDGIDDVVDLGSGLTTYFTGKTKVTIQAWVRSETNSGLGTIVGNYNYPTNNNSMQMMLRRDGANYAFWLDSGSGYTSVSAVGSVVLNTWQHVTGTWDGTTMRIYIDGVLANSSAKTGVIPSRTTSFSIGSNTSERFDGDIDEVRLWDMALTATDIMNTMNCEAQSQPELVAYYKFNQGNDSVNNSTVTSLLDSSSNANNGTLTSFALTGATSNWRSGSTITIGNTCATLGNSDFENVNSITIYPNPSTGIFNIVSQQNVSVEIYDLLGKLVYNQSLANGTNSIDISNINTGVYLLKVTDANGNSESHKLIKN</sequence>
<dbReference type="Pfam" id="PF13385">
    <property type="entry name" value="Laminin_G_3"/>
    <property type="match status" value="2"/>
</dbReference>
<dbReference type="NCBIfam" id="TIGR04183">
    <property type="entry name" value="Por_Secre_tail"/>
    <property type="match status" value="1"/>
</dbReference>
<dbReference type="InterPro" id="IPR043543">
    <property type="entry name" value="PAPPA/PAPPA2"/>
</dbReference>
<dbReference type="SUPFAM" id="SSF49899">
    <property type="entry name" value="Concanavalin A-like lectins/glucanases"/>
    <property type="match status" value="2"/>
</dbReference>
<keyword evidence="1" id="KW-0732">Signal</keyword>
<reference evidence="4" key="1">
    <citation type="submission" date="2022-10" db="EMBL/GenBank/DDBJ databases">
        <title>Flavobacterium sp. nov., a bacterium isolated from lake sediment.</title>
        <authorList>
            <person name="Qu J.-H."/>
        </authorList>
    </citation>
    <scope>NUCLEOTIDE SEQUENCE</scope>
    <source>
        <strain evidence="4">TH16-21</strain>
    </source>
</reference>
<dbReference type="SMART" id="SM00560">
    <property type="entry name" value="LamGL"/>
    <property type="match status" value="2"/>
</dbReference>
<keyword evidence="5" id="KW-1185">Reference proteome</keyword>
<name>A0ABT3EFA8_9FLAO</name>
<feature type="non-terminal residue" evidence="4">
    <location>
        <position position="1"/>
    </location>
</feature>
<dbReference type="EMBL" id="JAPCIO010000002">
    <property type="protein sequence ID" value="MCW1147106.1"/>
    <property type="molecule type" value="Genomic_DNA"/>
</dbReference>
<dbReference type="PANTHER" id="PTHR46130">
    <property type="entry name" value="LAMGL DOMAIN-CONTAINING PROTEIN"/>
    <property type="match status" value="1"/>
</dbReference>
<dbReference type="Gene3D" id="2.60.120.200">
    <property type="match status" value="2"/>
</dbReference>
<evidence type="ECO:0000313" key="5">
    <source>
        <dbReference type="Proteomes" id="UP001165677"/>
    </source>
</evidence>
<dbReference type="PANTHER" id="PTHR46130:SF3">
    <property type="entry name" value="CHROMOSOME UNDETERMINED SCAFFOLD_33, WHOLE GENOME SHOTGUN SEQUENCE"/>
    <property type="match status" value="1"/>
</dbReference>
<dbReference type="Proteomes" id="UP001165677">
    <property type="component" value="Unassembled WGS sequence"/>
</dbReference>
<evidence type="ECO:0000256" key="2">
    <source>
        <dbReference type="ARBA" id="ARBA00023157"/>
    </source>
</evidence>
<dbReference type="InterPro" id="IPR044023">
    <property type="entry name" value="Ig_7"/>
</dbReference>
<gene>
    <name evidence="4" type="ORF">OJ995_02565</name>
</gene>
<proteinExistence type="predicted"/>
<keyword evidence="2" id="KW-1015">Disulfide bond</keyword>
<dbReference type="InterPro" id="IPR006558">
    <property type="entry name" value="LamG-like"/>
</dbReference>
<dbReference type="InterPro" id="IPR026444">
    <property type="entry name" value="Secre_tail"/>
</dbReference>